<protein>
    <recommendedName>
        <fullName evidence="5">Lipoprotein</fullName>
    </recommendedName>
</protein>
<proteinExistence type="predicted"/>
<evidence type="ECO:0000256" key="1">
    <source>
        <dbReference type="SAM" id="Phobius"/>
    </source>
</evidence>
<evidence type="ECO:0000256" key="2">
    <source>
        <dbReference type="SAM" id="SignalP"/>
    </source>
</evidence>
<evidence type="ECO:0000313" key="3">
    <source>
        <dbReference type="EMBL" id="EMJ92698.1"/>
    </source>
</evidence>
<evidence type="ECO:0008006" key="5">
    <source>
        <dbReference type="Google" id="ProtNLM"/>
    </source>
</evidence>
<feature type="transmembrane region" description="Helical" evidence="1">
    <location>
        <begin position="231"/>
        <end position="248"/>
    </location>
</feature>
<dbReference type="EMBL" id="ANIK01000080">
    <property type="protein sequence ID" value="EMJ92698.1"/>
    <property type="molecule type" value="Genomic_DNA"/>
</dbReference>
<organism evidence="3 4">
    <name type="scientific">Leptospira alstonii serovar Sichuan str. 79601</name>
    <dbReference type="NCBI Taxonomy" id="1218565"/>
    <lineage>
        <taxon>Bacteria</taxon>
        <taxon>Pseudomonadati</taxon>
        <taxon>Spirochaetota</taxon>
        <taxon>Spirochaetia</taxon>
        <taxon>Leptospirales</taxon>
        <taxon>Leptospiraceae</taxon>
        <taxon>Leptospira</taxon>
    </lineage>
</organism>
<evidence type="ECO:0000313" key="4">
    <source>
        <dbReference type="Proteomes" id="UP000011988"/>
    </source>
</evidence>
<dbReference type="AlphaFoldDB" id="M6CUV1"/>
<reference evidence="3 4" key="1">
    <citation type="submission" date="2013-01" db="EMBL/GenBank/DDBJ databases">
        <authorList>
            <person name="Harkins D.M."/>
            <person name="Durkin A.S."/>
            <person name="Brinkac L.M."/>
            <person name="Haft D.H."/>
            <person name="Selengut J.D."/>
            <person name="Sanka R."/>
            <person name="DePew J."/>
            <person name="Purushe J."/>
            <person name="Galloway R.L."/>
            <person name="Vinetz J.M."/>
            <person name="Sutton G.G."/>
            <person name="Nierman W.C."/>
            <person name="Fouts D.E."/>
        </authorList>
    </citation>
    <scope>NUCLEOTIDE SEQUENCE [LARGE SCALE GENOMIC DNA]</scope>
    <source>
        <strain evidence="3 4">79601</strain>
    </source>
</reference>
<sequence length="254" mass="29460">MKKTVMKIIKWAMIFLCSISISCKNLAGVAQRIAEFEKQKQYDPKFNGDILNGPNDFNFDPMNLPKIDKTREDELAIIYPSEPSLKLTFLKPIDKVILGKRFKMDRLYAYYKITKESISDGIQFGYVAQERLTLIMFISQGVVAQYLIIHELLGSDGKWRNGKYARKIPNFKGNRFESWPNESVDNDCYFVQRVDRALILGDEASRELNCPLWEAVPVNKNLQRQTPLVKILMYILSPIVVIMDLLTMQNLHQR</sequence>
<name>M6CUV1_9LEPT</name>
<gene>
    <name evidence="3" type="ORF">LEP1GSC194_2882</name>
</gene>
<dbReference type="PATRIC" id="fig|1218565.3.peg.3440"/>
<comment type="caution">
    <text evidence="3">The sequence shown here is derived from an EMBL/GenBank/DDBJ whole genome shotgun (WGS) entry which is preliminary data.</text>
</comment>
<feature type="signal peptide" evidence="2">
    <location>
        <begin position="1"/>
        <end position="27"/>
    </location>
</feature>
<dbReference type="PROSITE" id="PS51257">
    <property type="entry name" value="PROKAR_LIPOPROTEIN"/>
    <property type="match status" value="1"/>
</dbReference>
<keyword evidence="1" id="KW-0472">Membrane</keyword>
<dbReference type="Proteomes" id="UP000011988">
    <property type="component" value="Unassembled WGS sequence"/>
</dbReference>
<keyword evidence="1" id="KW-1133">Transmembrane helix</keyword>
<feature type="chain" id="PRO_5004076535" description="Lipoprotein" evidence="2">
    <location>
        <begin position="28"/>
        <end position="254"/>
    </location>
</feature>
<keyword evidence="2" id="KW-0732">Signal</keyword>
<accession>M6CUV1</accession>
<keyword evidence="1" id="KW-0812">Transmembrane</keyword>